<keyword evidence="7" id="KW-1185">Reference proteome</keyword>
<dbReference type="Proteomes" id="UP000253891">
    <property type="component" value="Unassembled WGS sequence"/>
</dbReference>
<dbReference type="AlphaFoldDB" id="A0A0K8MGX1"/>
<proteinExistence type="inferred from homology"/>
<feature type="domain" description="S-adenosyl-L-homocysteine hydrolase NAD binding" evidence="5">
    <location>
        <begin position="117"/>
        <end position="272"/>
    </location>
</feature>
<sequence length="309" mass="32373">MKKVLVFDGIDQSVLPAFTKAGYEVISNPQQTAADFPGDPDVVGIVLMMYPIDGALLDRYPNLKVIARYGVGYDNVDLQAAADHGVVVTNTPGANAVAVAETAVTLMLMAGRLFEATRDALSDPAAKEYVSGKNGQQVSGKIVGILGFGNIGQALAKLLTGFGVHVLAYARHDRDVPNGRMASLDEIFEQADFVVSTLPATESTTGMIDQAAFDKMKDSAVVVNVGRGPVIDEPALIASLKAGKIAAAGLDVVNEEPVSVDNELMHLPNAFVLPHVAAKSKEALHEVGKMAVGDVLSVLAGKGTDHQVN</sequence>
<dbReference type="Pfam" id="PF02826">
    <property type="entry name" value="2-Hacid_dh_C"/>
    <property type="match status" value="1"/>
</dbReference>
<dbReference type="InterPro" id="IPR036291">
    <property type="entry name" value="NAD(P)-bd_dom_sf"/>
</dbReference>
<organism evidence="6 7">
    <name type="scientific">Fructobacillus ficulneus</name>
    <dbReference type="NCBI Taxonomy" id="157463"/>
    <lineage>
        <taxon>Bacteria</taxon>
        <taxon>Bacillati</taxon>
        <taxon>Bacillota</taxon>
        <taxon>Bacilli</taxon>
        <taxon>Lactobacillales</taxon>
        <taxon>Lactobacillaceae</taxon>
        <taxon>Fructobacillus</taxon>
    </lineage>
</organism>
<dbReference type="OrthoDB" id="9805416at2"/>
<dbReference type="InterPro" id="IPR029753">
    <property type="entry name" value="D-isomer_DH_CS"/>
</dbReference>
<dbReference type="Gene3D" id="3.40.50.720">
    <property type="entry name" value="NAD(P)-binding Rossmann-like Domain"/>
    <property type="match status" value="2"/>
</dbReference>
<keyword evidence="2 4" id="KW-0560">Oxidoreductase</keyword>
<dbReference type="SMART" id="SM00997">
    <property type="entry name" value="AdoHcyase_NAD"/>
    <property type="match status" value="1"/>
</dbReference>
<evidence type="ECO:0000313" key="6">
    <source>
        <dbReference type="EMBL" id="GAO99780.1"/>
    </source>
</evidence>
<gene>
    <name evidence="6" type="ORF">FFIC_240530</name>
</gene>
<dbReference type="GO" id="GO:0030267">
    <property type="term" value="F:glyoxylate reductase (NADPH) activity"/>
    <property type="evidence" value="ECO:0007669"/>
    <property type="project" value="TreeGrafter"/>
</dbReference>
<evidence type="ECO:0000256" key="3">
    <source>
        <dbReference type="ARBA" id="ARBA00023027"/>
    </source>
</evidence>
<dbReference type="PANTHER" id="PTHR10996:SF178">
    <property type="entry name" value="2-HYDROXYACID DEHYDROGENASE YGL185C-RELATED"/>
    <property type="match status" value="1"/>
</dbReference>
<dbReference type="GO" id="GO:0016618">
    <property type="term" value="F:hydroxypyruvate reductase [NAD(P)H] activity"/>
    <property type="evidence" value="ECO:0007669"/>
    <property type="project" value="TreeGrafter"/>
</dbReference>
<dbReference type="InterPro" id="IPR006139">
    <property type="entry name" value="D-isomer_2_OHA_DH_cat_dom"/>
</dbReference>
<dbReference type="GO" id="GO:0005829">
    <property type="term" value="C:cytosol"/>
    <property type="evidence" value="ECO:0007669"/>
    <property type="project" value="TreeGrafter"/>
</dbReference>
<dbReference type="EMBL" id="DF968001">
    <property type="protein sequence ID" value="GAO99780.1"/>
    <property type="molecule type" value="Genomic_DNA"/>
</dbReference>
<evidence type="ECO:0000256" key="4">
    <source>
        <dbReference type="RuleBase" id="RU003719"/>
    </source>
</evidence>
<dbReference type="PANTHER" id="PTHR10996">
    <property type="entry name" value="2-HYDROXYACID DEHYDROGENASE-RELATED"/>
    <property type="match status" value="1"/>
</dbReference>
<dbReference type="GO" id="GO:0051287">
    <property type="term" value="F:NAD binding"/>
    <property type="evidence" value="ECO:0007669"/>
    <property type="project" value="InterPro"/>
</dbReference>
<keyword evidence="3" id="KW-0520">NAD</keyword>
<comment type="similarity">
    <text evidence="1 4">Belongs to the D-isomer specific 2-hydroxyacid dehydrogenase family.</text>
</comment>
<name>A0A0K8MGX1_9LACO</name>
<dbReference type="RefSeq" id="WP_061993166.1">
    <property type="nucleotide sequence ID" value="NZ_DF968001.1"/>
</dbReference>
<dbReference type="InterPro" id="IPR050223">
    <property type="entry name" value="D-isomer_2-hydroxyacid_DH"/>
</dbReference>
<dbReference type="STRING" id="157463.GCA_001047075_00693"/>
<dbReference type="PROSITE" id="PS00671">
    <property type="entry name" value="D_2_HYDROXYACID_DH_3"/>
    <property type="match status" value="1"/>
</dbReference>
<dbReference type="SUPFAM" id="SSF52283">
    <property type="entry name" value="Formate/glycerate dehydrogenase catalytic domain-like"/>
    <property type="match status" value="1"/>
</dbReference>
<dbReference type="Pfam" id="PF00389">
    <property type="entry name" value="2-Hacid_dh"/>
    <property type="match status" value="1"/>
</dbReference>
<evidence type="ECO:0000259" key="5">
    <source>
        <dbReference type="SMART" id="SM00997"/>
    </source>
</evidence>
<dbReference type="InterPro" id="IPR015878">
    <property type="entry name" value="Ado_hCys_hydrolase_NAD-bd"/>
</dbReference>
<evidence type="ECO:0000256" key="2">
    <source>
        <dbReference type="ARBA" id="ARBA00023002"/>
    </source>
</evidence>
<accession>A0A0K8MGX1</accession>
<protein>
    <submittedName>
        <fullName evidence="6">2-hydroxyacid dehydrogenase</fullName>
    </submittedName>
</protein>
<dbReference type="SUPFAM" id="SSF51735">
    <property type="entry name" value="NAD(P)-binding Rossmann-fold domains"/>
    <property type="match status" value="1"/>
</dbReference>
<evidence type="ECO:0000313" key="7">
    <source>
        <dbReference type="Proteomes" id="UP000253891"/>
    </source>
</evidence>
<reference evidence="6 7" key="1">
    <citation type="journal article" date="2015" name="BMC Genomics">
        <title>Comparative genomics of Fructobacillus spp. and Leuconostoc spp. reveals niche-specific evolution of Fructobacillus spp.</title>
        <authorList>
            <person name="Endo A."/>
            <person name="Tanizawa Y."/>
            <person name="Tanaka N."/>
            <person name="Maeno S."/>
            <person name="Kumar H."/>
            <person name="Shiwa Y."/>
            <person name="Okada S."/>
            <person name="Yoshikawa H."/>
            <person name="Dicks L."/>
            <person name="Nakagawa J."/>
            <person name="Arita M."/>
        </authorList>
    </citation>
    <scope>NUCLEOTIDE SEQUENCE [LARGE SCALE GENOMIC DNA]</scope>
    <source>
        <strain evidence="6 7">JCM 12225</strain>
    </source>
</reference>
<dbReference type="InterPro" id="IPR006140">
    <property type="entry name" value="D-isomer_DH_NAD-bd"/>
</dbReference>
<evidence type="ECO:0000256" key="1">
    <source>
        <dbReference type="ARBA" id="ARBA00005854"/>
    </source>
</evidence>